<sequence length="123" mass="13756">MGFFEAIRISMFQKYATFEGRARRAEYWYFYLFMIIASTALIVLAGMERDSLLALSIIFIASLAFILPSLAVTVRRLHDTDRSGWALLIGCIPVIGGILMLVWSCSRGTPGVNRFGSDPLNEV</sequence>
<feature type="transmembrane region" description="Helical" evidence="1">
    <location>
        <begin position="53"/>
        <end position="72"/>
    </location>
</feature>
<proteinExistence type="predicted"/>
<evidence type="ECO:0000313" key="3">
    <source>
        <dbReference type="Proteomes" id="UP000198263"/>
    </source>
</evidence>
<feature type="transmembrane region" description="Helical" evidence="1">
    <location>
        <begin position="84"/>
        <end position="103"/>
    </location>
</feature>
<gene>
    <name evidence="2" type="primary">yhaI</name>
    <name evidence="2" type="ORF">AWB72_00609</name>
</gene>
<reference evidence="2 3" key="1">
    <citation type="submission" date="2016-01" db="EMBL/GenBank/DDBJ databases">
        <authorList>
            <person name="Peeters C."/>
        </authorList>
    </citation>
    <scope>NUCLEOTIDE SEQUENCE [LARGE SCALE GENOMIC DNA]</scope>
    <source>
        <strain evidence="2">LMG 29315</strain>
    </source>
</reference>
<evidence type="ECO:0000313" key="2">
    <source>
        <dbReference type="EMBL" id="SAL13962.1"/>
    </source>
</evidence>
<keyword evidence="1" id="KW-1133">Transmembrane helix</keyword>
<feature type="transmembrane region" description="Helical" evidence="1">
    <location>
        <begin position="28"/>
        <end position="47"/>
    </location>
</feature>
<protein>
    <submittedName>
        <fullName evidence="2">Inner membrane protein YhaI</fullName>
    </submittedName>
</protein>
<dbReference type="Pfam" id="PF05656">
    <property type="entry name" value="DUF805"/>
    <property type="match status" value="1"/>
</dbReference>
<dbReference type="RefSeq" id="WP_040052947.1">
    <property type="nucleotide sequence ID" value="NZ_FCNV02000001.1"/>
</dbReference>
<dbReference type="InterPro" id="IPR008523">
    <property type="entry name" value="DUF805"/>
</dbReference>
<evidence type="ECO:0000256" key="1">
    <source>
        <dbReference type="SAM" id="Phobius"/>
    </source>
</evidence>
<dbReference type="OrthoDB" id="9812349at2"/>
<comment type="caution">
    <text evidence="2">The sequence shown here is derived from an EMBL/GenBank/DDBJ whole genome shotgun (WGS) entry which is preliminary data.</text>
</comment>
<dbReference type="Proteomes" id="UP000198263">
    <property type="component" value="Unassembled WGS sequence"/>
</dbReference>
<dbReference type="GO" id="GO:0005886">
    <property type="term" value="C:plasma membrane"/>
    <property type="evidence" value="ECO:0007669"/>
    <property type="project" value="TreeGrafter"/>
</dbReference>
<organism evidence="2 3">
    <name type="scientific">Caballeronia concitans</name>
    <dbReference type="NCBI Taxonomy" id="1777133"/>
    <lineage>
        <taxon>Bacteria</taxon>
        <taxon>Pseudomonadati</taxon>
        <taxon>Pseudomonadota</taxon>
        <taxon>Betaproteobacteria</taxon>
        <taxon>Burkholderiales</taxon>
        <taxon>Burkholderiaceae</taxon>
        <taxon>Caballeronia</taxon>
    </lineage>
</organism>
<keyword evidence="1" id="KW-0812">Transmembrane</keyword>
<keyword evidence="3" id="KW-1185">Reference proteome</keyword>
<name>A0A658QRL9_9BURK</name>
<dbReference type="PANTHER" id="PTHR34980">
    <property type="entry name" value="INNER MEMBRANE PROTEIN-RELATED-RELATED"/>
    <property type="match status" value="1"/>
</dbReference>
<accession>A0A658QRL9</accession>
<keyword evidence="1" id="KW-0472">Membrane</keyword>
<dbReference type="AlphaFoldDB" id="A0A658QRL9"/>
<dbReference type="PANTHER" id="PTHR34980:SF2">
    <property type="entry name" value="INNER MEMBRANE PROTEIN YHAH-RELATED"/>
    <property type="match status" value="1"/>
</dbReference>
<dbReference type="EMBL" id="FCNV02000001">
    <property type="protein sequence ID" value="SAL13962.1"/>
    <property type="molecule type" value="Genomic_DNA"/>
</dbReference>